<organism evidence="1 2">
    <name type="scientific">Microbotryum silenes-dioicae</name>
    <dbReference type="NCBI Taxonomy" id="796604"/>
    <lineage>
        <taxon>Eukaryota</taxon>
        <taxon>Fungi</taxon>
        <taxon>Dikarya</taxon>
        <taxon>Basidiomycota</taxon>
        <taxon>Pucciniomycotina</taxon>
        <taxon>Microbotryomycetes</taxon>
        <taxon>Microbotryales</taxon>
        <taxon>Microbotryaceae</taxon>
        <taxon>Microbotryum</taxon>
    </lineage>
</organism>
<accession>A0A2X0PA36</accession>
<evidence type="ECO:0000313" key="2">
    <source>
        <dbReference type="Proteomes" id="UP000249464"/>
    </source>
</evidence>
<protein>
    <submittedName>
        <fullName evidence="1">BQ5605_C038g11737 protein</fullName>
    </submittedName>
</protein>
<evidence type="ECO:0000313" key="1">
    <source>
        <dbReference type="EMBL" id="SGY92412.1"/>
    </source>
</evidence>
<reference evidence="1 2" key="1">
    <citation type="submission" date="2016-11" db="EMBL/GenBank/DDBJ databases">
        <authorList>
            <person name="Jaros S."/>
            <person name="Januszkiewicz K."/>
            <person name="Wedrychowicz H."/>
        </authorList>
    </citation>
    <scope>NUCLEOTIDE SEQUENCE [LARGE SCALE GENOMIC DNA]</scope>
</reference>
<dbReference type="EMBL" id="FQNC01000061">
    <property type="protein sequence ID" value="SGY92412.1"/>
    <property type="molecule type" value="Genomic_DNA"/>
</dbReference>
<proteinExistence type="predicted"/>
<gene>
    <name evidence="1" type="primary">BQ5605_C038g11737</name>
    <name evidence="1" type="ORF">BQ5605_C038G11737</name>
</gene>
<keyword evidence="2" id="KW-1185">Reference proteome</keyword>
<dbReference type="AlphaFoldDB" id="A0A2X0PA36"/>
<dbReference type="Proteomes" id="UP000249464">
    <property type="component" value="Unassembled WGS sequence"/>
</dbReference>
<sequence length="84" mass="9499">MLGHNKTRWRPLKTPPLTHRLDLTVGTDQLKRRLVASVPTVDRRRIERALVYTNDFFFRFRLASCACSGATVGPSSDLYPPGSL</sequence>
<name>A0A2X0PA36_9BASI</name>